<accession>A0ABV2AZZ5</accession>
<dbReference type="Gene3D" id="1.10.10.10">
    <property type="entry name" value="Winged helix-like DNA-binding domain superfamily/Winged helix DNA-binding domain"/>
    <property type="match status" value="1"/>
</dbReference>
<keyword evidence="7" id="KW-1185">Reference proteome</keyword>
<evidence type="ECO:0000259" key="5">
    <source>
        <dbReference type="PROSITE" id="PS50931"/>
    </source>
</evidence>
<dbReference type="Pfam" id="PF00126">
    <property type="entry name" value="HTH_1"/>
    <property type="match status" value="1"/>
</dbReference>
<evidence type="ECO:0000256" key="4">
    <source>
        <dbReference type="ARBA" id="ARBA00023163"/>
    </source>
</evidence>
<evidence type="ECO:0000256" key="2">
    <source>
        <dbReference type="ARBA" id="ARBA00023015"/>
    </source>
</evidence>
<dbReference type="PANTHER" id="PTHR30537">
    <property type="entry name" value="HTH-TYPE TRANSCRIPTIONAL REGULATOR"/>
    <property type="match status" value="1"/>
</dbReference>
<evidence type="ECO:0000313" key="6">
    <source>
        <dbReference type="EMBL" id="MES1928719.1"/>
    </source>
</evidence>
<dbReference type="InterPro" id="IPR000847">
    <property type="entry name" value="LysR_HTH_N"/>
</dbReference>
<dbReference type="Proteomes" id="UP001460888">
    <property type="component" value="Unassembled WGS sequence"/>
</dbReference>
<reference evidence="6 7" key="1">
    <citation type="submission" date="2013-03" db="EMBL/GenBank/DDBJ databases">
        <title>Salinisphaera dokdonensis CL-ES53 Genome Sequencing.</title>
        <authorList>
            <person name="Li C."/>
            <person name="Lai Q."/>
            <person name="Shao Z."/>
        </authorList>
    </citation>
    <scope>NUCLEOTIDE SEQUENCE [LARGE SCALE GENOMIC DNA]</scope>
    <source>
        <strain evidence="6 7">CL-ES53</strain>
    </source>
</reference>
<dbReference type="InterPro" id="IPR036390">
    <property type="entry name" value="WH_DNA-bd_sf"/>
</dbReference>
<proteinExistence type="inferred from homology"/>
<dbReference type="CDD" id="cd08432">
    <property type="entry name" value="PBP2_GcdR_TrpI_HvrB_AmpR_like"/>
    <property type="match status" value="1"/>
</dbReference>
<dbReference type="SUPFAM" id="SSF46785">
    <property type="entry name" value="Winged helix' DNA-binding domain"/>
    <property type="match status" value="1"/>
</dbReference>
<comment type="caution">
    <text evidence="6">The sequence shown here is derived from an EMBL/GenBank/DDBJ whole genome shotgun (WGS) entry which is preliminary data.</text>
</comment>
<sequence>MVERLPLNALRAFVFAARHESFKAAAGELHVTPGAISRHVKQLETVLGTALFIRHPHGVSLTVRGALLAEEAGDAFAALSRSVEAARTVSPTALPLTVSASPSLIQHWLLPRLVDFEASHPGVDLALEASANLVEPAWRADRAQLTIRYGQGPWPGVHSRQLMSETLFPVCSPALLEQGPPLDTPADLAHHTLLHVTWLSNQAELFPGWRAWLDAAGAPEVAVPVHRRYSLFGLALDQAIAGRGVALTSSVLAADRLASGVLVRPFGDRFALVSPFSYDLLMPARGEAPPVAAAFADWLVAQAARFREDDAQR</sequence>
<evidence type="ECO:0000313" key="7">
    <source>
        <dbReference type="Proteomes" id="UP001460888"/>
    </source>
</evidence>
<dbReference type="PRINTS" id="PR00039">
    <property type="entry name" value="HTHLYSR"/>
</dbReference>
<protein>
    <submittedName>
        <fullName evidence="6">LysR family transcriptional regulator</fullName>
    </submittedName>
</protein>
<gene>
    <name evidence="6" type="ORF">SADO_05650</name>
</gene>
<evidence type="ECO:0000256" key="3">
    <source>
        <dbReference type="ARBA" id="ARBA00023125"/>
    </source>
</evidence>
<organism evidence="6 7">
    <name type="scientific">Salinisphaera dokdonensis CL-ES53</name>
    <dbReference type="NCBI Taxonomy" id="1304272"/>
    <lineage>
        <taxon>Bacteria</taxon>
        <taxon>Pseudomonadati</taxon>
        <taxon>Pseudomonadota</taxon>
        <taxon>Gammaproteobacteria</taxon>
        <taxon>Salinisphaerales</taxon>
        <taxon>Salinisphaeraceae</taxon>
        <taxon>Salinisphaera</taxon>
    </lineage>
</organism>
<dbReference type="Gene3D" id="3.40.190.10">
    <property type="entry name" value="Periplasmic binding protein-like II"/>
    <property type="match status" value="2"/>
</dbReference>
<comment type="similarity">
    <text evidence="1">Belongs to the LysR transcriptional regulatory family.</text>
</comment>
<evidence type="ECO:0000256" key="1">
    <source>
        <dbReference type="ARBA" id="ARBA00009437"/>
    </source>
</evidence>
<keyword evidence="3" id="KW-0238">DNA-binding</keyword>
<dbReference type="InterPro" id="IPR058163">
    <property type="entry name" value="LysR-type_TF_proteobact-type"/>
</dbReference>
<dbReference type="PANTHER" id="PTHR30537:SF74">
    <property type="entry name" value="HTH-TYPE TRANSCRIPTIONAL REGULATOR TRPI"/>
    <property type="match status" value="1"/>
</dbReference>
<dbReference type="SUPFAM" id="SSF53850">
    <property type="entry name" value="Periplasmic binding protein-like II"/>
    <property type="match status" value="1"/>
</dbReference>
<keyword evidence="2" id="KW-0805">Transcription regulation</keyword>
<dbReference type="InterPro" id="IPR005119">
    <property type="entry name" value="LysR_subst-bd"/>
</dbReference>
<dbReference type="InterPro" id="IPR036388">
    <property type="entry name" value="WH-like_DNA-bd_sf"/>
</dbReference>
<dbReference type="EMBL" id="APND01000001">
    <property type="protein sequence ID" value="MES1928719.1"/>
    <property type="molecule type" value="Genomic_DNA"/>
</dbReference>
<keyword evidence="4" id="KW-0804">Transcription</keyword>
<name>A0ABV2AZZ5_9GAMM</name>
<dbReference type="PROSITE" id="PS50931">
    <property type="entry name" value="HTH_LYSR"/>
    <property type="match status" value="1"/>
</dbReference>
<feature type="domain" description="HTH lysR-type" evidence="5">
    <location>
        <begin position="5"/>
        <end position="62"/>
    </location>
</feature>
<dbReference type="Pfam" id="PF03466">
    <property type="entry name" value="LysR_substrate"/>
    <property type="match status" value="1"/>
</dbReference>